<evidence type="ECO:0000256" key="2">
    <source>
        <dbReference type="SAM" id="Phobius"/>
    </source>
</evidence>
<sequence>MKESLYLHKKKWMLGTMGAVVLVIFLWPKMFPSSEMTEPPVFQKLVVEERDQEEVEEPNQSLEQETNDSPRLPATVLIDIKGAVRLPGVYELLSGERIIDAVDKAGGFLPNADTRKVNLASLLVDEMVIYVPEEGEETEELTFVETPNDAGGKGAVDKKVNINTATEEELTTLSGIGPSKAQAIIEYREENGLFKSVDDMLNVTGIGEKSLEKIRDEITTTN</sequence>
<feature type="domain" description="Helix-hairpin-helix DNA-binding motif class 1" evidence="3">
    <location>
        <begin position="198"/>
        <end position="217"/>
    </location>
</feature>
<evidence type="ECO:0000313" key="4">
    <source>
        <dbReference type="EMBL" id="MBM7620337.1"/>
    </source>
</evidence>
<keyword evidence="2" id="KW-1133">Transmembrane helix</keyword>
<dbReference type="PANTHER" id="PTHR21180:SF32">
    <property type="entry name" value="ENDONUCLEASE_EXONUCLEASE_PHOSPHATASE FAMILY DOMAIN-CONTAINING PROTEIN 1"/>
    <property type="match status" value="1"/>
</dbReference>
<dbReference type="InterPro" id="IPR010994">
    <property type="entry name" value="RuvA_2-like"/>
</dbReference>
<dbReference type="EMBL" id="JAFBED010000004">
    <property type="protein sequence ID" value="MBM7620337.1"/>
    <property type="molecule type" value="Genomic_DNA"/>
</dbReference>
<organism evidence="4 5">
    <name type="scientific">Sutcliffiella tianshenii</name>
    <dbReference type="NCBI Taxonomy" id="1463404"/>
    <lineage>
        <taxon>Bacteria</taxon>
        <taxon>Bacillati</taxon>
        <taxon>Bacillota</taxon>
        <taxon>Bacilli</taxon>
        <taxon>Bacillales</taxon>
        <taxon>Bacillaceae</taxon>
        <taxon>Sutcliffiella</taxon>
    </lineage>
</organism>
<feature type="domain" description="Helix-hairpin-helix DNA-binding motif class 1" evidence="3">
    <location>
        <begin position="168"/>
        <end position="187"/>
    </location>
</feature>
<feature type="region of interest" description="Disordered" evidence="1">
    <location>
        <begin position="50"/>
        <end position="69"/>
    </location>
</feature>
<evidence type="ECO:0000259" key="3">
    <source>
        <dbReference type="SMART" id="SM00278"/>
    </source>
</evidence>
<keyword evidence="5" id="KW-1185">Reference proteome</keyword>
<evidence type="ECO:0000256" key="1">
    <source>
        <dbReference type="SAM" id="MobiDB-lite"/>
    </source>
</evidence>
<accession>A0ABS2P044</accession>
<dbReference type="InterPro" id="IPR003583">
    <property type="entry name" value="Hlx-hairpin-Hlx_DNA-bd_motif"/>
</dbReference>
<dbReference type="RefSeq" id="WP_204415957.1">
    <property type="nucleotide sequence ID" value="NZ_JAFBED010000004.1"/>
</dbReference>
<protein>
    <submittedName>
        <fullName evidence="4">Competence protein ComEA</fullName>
    </submittedName>
</protein>
<gene>
    <name evidence="4" type="ORF">JOC95_002190</name>
</gene>
<name>A0ABS2P044_9BACI</name>
<proteinExistence type="predicted"/>
<dbReference type="Pfam" id="PF10531">
    <property type="entry name" value="SLBB"/>
    <property type="match status" value="1"/>
</dbReference>
<dbReference type="InterPro" id="IPR019554">
    <property type="entry name" value="Soluble_ligand-bd"/>
</dbReference>
<dbReference type="NCBIfam" id="TIGR00426">
    <property type="entry name" value="competence protein ComEA helix-hairpin-helix repeat region"/>
    <property type="match status" value="1"/>
</dbReference>
<feature type="transmembrane region" description="Helical" evidence="2">
    <location>
        <begin position="12"/>
        <end position="31"/>
    </location>
</feature>
<evidence type="ECO:0000313" key="5">
    <source>
        <dbReference type="Proteomes" id="UP000737402"/>
    </source>
</evidence>
<dbReference type="SMART" id="SM00278">
    <property type="entry name" value="HhH1"/>
    <property type="match status" value="2"/>
</dbReference>
<dbReference type="Pfam" id="PF12836">
    <property type="entry name" value="HHH_3"/>
    <property type="match status" value="1"/>
</dbReference>
<keyword evidence="2" id="KW-0472">Membrane</keyword>
<reference evidence="4 5" key="1">
    <citation type="submission" date="2021-01" db="EMBL/GenBank/DDBJ databases">
        <title>Genomic Encyclopedia of Type Strains, Phase IV (KMG-IV): sequencing the most valuable type-strain genomes for metagenomic binning, comparative biology and taxonomic classification.</title>
        <authorList>
            <person name="Goeker M."/>
        </authorList>
    </citation>
    <scope>NUCLEOTIDE SEQUENCE [LARGE SCALE GENOMIC DNA]</scope>
    <source>
        <strain evidence="4 5">DSM 25879</strain>
    </source>
</reference>
<dbReference type="SUPFAM" id="SSF47781">
    <property type="entry name" value="RuvA domain 2-like"/>
    <property type="match status" value="1"/>
</dbReference>
<dbReference type="PANTHER" id="PTHR21180">
    <property type="entry name" value="ENDONUCLEASE/EXONUCLEASE/PHOSPHATASE FAMILY DOMAIN-CONTAINING PROTEIN 1"/>
    <property type="match status" value="1"/>
</dbReference>
<dbReference type="InterPro" id="IPR004509">
    <property type="entry name" value="Competence_ComEA_HhH"/>
</dbReference>
<feature type="compositionally biased region" description="Polar residues" evidence="1">
    <location>
        <begin position="58"/>
        <end position="69"/>
    </location>
</feature>
<dbReference type="Proteomes" id="UP000737402">
    <property type="component" value="Unassembled WGS sequence"/>
</dbReference>
<keyword evidence="2" id="KW-0812">Transmembrane</keyword>
<dbReference type="Gene3D" id="1.10.150.320">
    <property type="entry name" value="Photosystem II 12 kDa extrinsic protein"/>
    <property type="match status" value="1"/>
</dbReference>
<dbReference type="InterPro" id="IPR051675">
    <property type="entry name" value="Endo/Exo/Phosphatase_dom_1"/>
</dbReference>
<comment type="caution">
    <text evidence="4">The sequence shown here is derived from an EMBL/GenBank/DDBJ whole genome shotgun (WGS) entry which is preliminary data.</text>
</comment>